<gene>
    <name evidence="5" type="ORF">D779_1016</name>
</gene>
<proteinExistence type="predicted"/>
<accession>W9VIA7</accession>
<dbReference type="eggNOG" id="COG1433">
    <property type="taxonomic scope" value="Bacteria"/>
</dbReference>
<dbReference type="Pfam" id="PF16844">
    <property type="entry name" value="DIMCO_N"/>
    <property type="match status" value="1"/>
</dbReference>
<feature type="domain" description="Dinitrogenase iron-molybdenum cofactor biosynthesis" evidence="3">
    <location>
        <begin position="112"/>
        <end position="191"/>
    </location>
</feature>
<feature type="domain" description="Dinitrogenase iron-molybdenum cofactor N-terminal" evidence="4">
    <location>
        <begin position="4"/>
        <end position="74"/>
    </location>
</feature>
<dbReference type="InterPro" id="IPR038127">
    <property type="entry name" value="NafY_N_sf"/>
</dbReference>
<comment type="caution">
    <text evidence="5">The sequence shown here is derived from an EMBL/GenBank/DDBJ whole genome shotgun (WGS) entry which is preliminary data.</text>
</comment>
<dbReference type="STRING" id="1249627.D779_1016"/>
<organism evidence="5 6">
    <name type="scientific">Imhoffiella purpurea</name>
    <dbReference type="NCBI Taxonomy" id="1249627"/>
    <lineage>
        <taxon>Bacteria</taxon>
        <taxon>Pseudomonadati</taxon>
        <taxon>Pseudomonadota</taxon>
        <taxon>Gammaproteobacteria</taxon>
        <taxon>Chromatiales</taxon>
        <taxon>Chromatiaceae</taxon>
        <taxon>Imhoffiella</taxon>
    </lineage>
</organism>
<feature type="region of interest" description="Disordered" evidence="2">
    <location>
        <begin position="226"/>
        <end position="245"/>
    </location>
</feature>
<protein>
    <submittedName>
        <fullName evidence="5">NifY protein</fullName>
    </submittedName>
</protein>
<reference evidence="5 6" key="1">
    <citation type="submission" date="2012-11" db="EMBL/GenBank/DDBJ databases">
        <title>Genome assembly of Thiorhodococcus sp. AK35.</title>
        <authorList>
            <person name="Nupur N."/>
            <person name="Khatri I."/>
            <person name="Subramanian S."/>
            <person name="Pinnaka A."/>
        </authorList>
    </citation>
    <scope>NUCLEOTIDE SEQUENCE [LARGE SCALE GENOMIC DNA]</scope>
    <source>
        <strain evidence="5 6">AK35</strain>
    </source>
</reference>
<sequence length="245" mass="26725">MAKLSHALALRIGLAARALQIPPARLVPLLIDVLKMPLTDQKLKALTLRQLRSARRGELGRVRRRVLEEALAFLGDRAGVDILDTAISTVEFYRDGDLPGSVRVAVASNEGLMLDGDFGTCLRYLVYQVSSEEIRLIEVRGTGGEKAAGNRPVWRAERIGDCQLLLARSVGNRAMAPLVHQGIYPVTYLKTMTAPVALYAVRQMLRDNPPPWLAKAMGGEMSQRMTESVQAAPSARRGSAVLSVS</sequence>
<keyword evidence="1" id="KW-0535">Nitrogen fixation</keyword>
<dbReference type="RefSeq" id="WP_052347917.1">
    <property type="nucleotide sequence ID" value="NZ_AONC01000021.1"/>
</dbReference>
<dbReference type="InterPro" id="IPR003731">
    <property type="entry name" value="Di-Nase_FeMo-co_biosynth"/>
</dbReference>
<dbReference type="AlphaFoldDB" id="W9VIA7"/>
<dbReference type="InterPro" id="IPR036105">
    <property type="entry name" value="DiNase_FeMo-co_biosyn_sf"/>
</dbReference>
<dbReference type="SUPFAM" id="SSF53146">
    <property type="entry name" value="Nitrogenase accessory factor-like"/>
    <property type="match status" value="1"/>
</dbReference>
<dbReference type="PATRIC" id="fig|1249627.3.peg.1468"/>
<evidence type="ECO:0000313" key="5">
    <source>
        <dbReference type="EMBL" id="EXJ15792.1"/>
    </source>
</evidence>
<evidence type="ECO:0000259" key="3">
    <source>
        <dbReference type="Pfam" id="PF02579"/>
    </source>
</evidence>
<dbReference type="Proteomes" id="UP000019460">
    <property type="component" value="Unassembled WGS sequence"/>
</dbReference>
<evidence type="ECO:0000259" key="4">
    <source>
        <dbReference type="Pfam" id="PF16844"/>
    </source>
</evidence>
<dbReference type="EMBL" id="AONC01000021">
    <property type="protein sequence ID" value="EXJ15792.1"/>
    <property type="molecule type" value="Genomic_DNA"/>
</dbReference>
<dbReference type="Gene3D" id="1.10.150.590">
    <property type="entry name" value="Dinitrogenase iron-molybdenum cofactor, N-terminal"/>
    <property type="match status" value="1"/>
</dbReference>
<dbReference type="OrthoDB" id="9797941at2"/>
<evidence type="ECO:0000256" key="2">
    <source>
        <dbReference type="SAM" id="MobiDB-lite"/>
    </source>
</evidence>
<name>W9VIA7_9GAMM</name>
<keyword evidence="6" id="KW-1185">Reference proteome</keyword>
<dbReference type="Gene3D" id="3.30.420.130">
    <property type="entry name" value="Dinitrogenase iron-molybdenum cofactor biosynthesis domain"/>
    <property type="match status" value="1"/>
</dbReference>
<dbReference type="Pfam" id="PF02579">
    <property type="entry name" value="Nitro_FeMo-Co"/>
    <property type="match status" value="1"/>
</dbReference>
<evidence type="ECO:0000256" key="1">
    <source>
        <dbReference type="ARBA" id="ARBA00023231"/>
    </source>
</evidence>
<dbReference type="InterPro" id="IPR031763">
    <property type="entry name" value="NafY_N"/>
</dbReference>
<evidence type="ECO:0000313" key="6">
    <source>
        <dbReference type="Proteomes" id="UP000019460"/>
    </source>
</evidence>